<dbReference type="Pfam" id="PF13539">
    <property type="entry name" value="Peptidase_M15_4"/>
    <property type="match status" value="1"/>
</dbReference>
<reference evidence="3" key="1">
    <citation type="submission" date="2020-05" db="EMBL/GenBank/DDBJ databases">
        <authorList>
            <person name="Chiriac C."/>
            <person name="Salcher M."/>
            <person name="Ghai R."/>
            <person name="Kavagutti S V."/>
        </authorList>
    </citation>
    <scope>NUCLEOTIDE SEQUENCE</scope>
</reference>
<feature type="domain" description="Peptidoglycan binding-like" evidence="1">
    <location>
        <begin position="129"/>
        <end position="183"/>
    </location>
</feature>
<evidence type="ECO:0000259" key="1">
    <source>
        <dbReference type="Pfam" id="PF01471"/>
    </source>
</evidence>
<protein>
    <submittedName>
        <fullName evidence="3">Unannotated protein</fullName>
    </submittedName>
</protein>
<dbReference type="InterPro" id="IPR002477">
    <property type="entry name" value="Peptidoglycan-bd-like"/>
</dbReference>
<dbReference type="SUPFAM" id="SSF55166">
    <property type="entry name" value="Hedgehog/DD-peptidase"/>
    <property type="match status" value="1"/>
</dbReference>
<dbReference type="EMBL" id="CAEZSR010000004">
    <property type="protein sequence ID" value="CAB4539653.1"/>
    <property type="molecule type" value="Genomic_DNA"/>
</dbReference>
<evidence type="ECO:0000313" key="3">
    <source>
        <dbReference type="EMBL" id="CAB4539653.1"/>
    </source>
</evidence>
<dbReference type="Pfam" id="PF01471">
    <property type="entry name" value="PG_binding_1"/>
    <property type="match status" value="1"/>
</dbReference>
<dbReference type="SUPFAM" id="SSF47090">
    <property type="entry name" value="PGBD-like"/>
    <property type="match status" value="1"/>
</dbReference>
<dbReference type="InterPro" id="IPR039561">
    <property type="entry name" value="Peptidase_M15C"/>
</dbReference>
<dbReference type="InterPro" id="IPR036366">
    <property type="entry name" value="PGBDSf"/>
</dbReference>
<dbReference type="Gene3D" id="1.10.101.10">
    <property type="entry name" value="PGBD-like superfamily/PGBD"/>
    <property type="match status" value="1"/>
</dbReference>
<dbReference type="AlphaFoldDB" id="A0A6J6BMQ1"/>
<sequence length="780" mass="79692">MRAASLRGISRPERRTAVLTAMAVVTGIVASIAPLPSLSPLSPHLARTPGLGPLLTPGVTEAAEDPTPWTSPTMPPRCTDGQKASGDVGSCLFDGTGAPGTRGWPTPPFPTPLVTAPDTWVPIQRGDAGARVTALQQALVAAGVVIPVDGSFGPVTEAAVVQFQTTASLPATGVVDEATAAALGILASAAPGTFPPPGWNWLGWGYNRSAALADWETRLVSNTAAIGRVAARQLTSMPEALPLFEGFVRDIVAGGYRITDLGSYVFRCTSNSRKTCEGLTASSLSNHSWGLAIDLNTAANPELTYRATDGGTACAVPMQTDIPRWVVRAAERWGLYWGGYGWGGGCATPQTQRSSVLRDTMHFEFRGTPAQAQAIAAFNRNGAPVTPPTRTCLTVADDTGATSTRCLTPAEQPRSGWRTVISTGAPAGATAAVVNITLADATGAGFVTAESCTATSAPRGSSNGNATPGIVSANLSVVPIDAQGRFCLFQSQAMDTVVDVQGFFVPGGSGNVLHVVRPTRLVDTRVDAFCAAGGTCGRSGPVSGGTEMSVTTPLVPATAVAMLANLTVTNPAAAGYVTADSCASLVPGPQTRSNTNFVAGATVANLAVVPSGAGTGGAQICTFTSATAQKVIDVQGYFAPTSTGGWGYDPQPASRLLDTRSGGRPDAGTVLRVQGPAGASAALVNLTLTDARTAGYITADACSALVPGPQTKSNGNSTVGRITANVAVVPLDPDGSFCVYLSHATHLVVDLQGSFSPAGSLRFLPVTPVRRHDSRELNAS</sequence>
<dbReference type="GO" id="GO:0008233">
    <property type="term" value="F:peptidase activity"/>
    <property type="evidence" value="ECO:0007669"/>
    <property type="project" value="InterPro"/>
</dbReference>
<name>A0A6J6BMQ1_9ZZZZ</name>
<accession>A0A6J6BMQ1</accession>
<organism evidence="3">
    <name type="scientific">freshwater metagenome</name>
    <dbReference type="NCBI Taxonomy" id="449393"/>
    <lineage>
        <taxon>unclassified sequences</taxon>
        <taxon>metagenomes</taxon>
        <taxon>ecological metagenomes</taxon>
    </lineage>
</organism>
<evidence type="ECO:0000259" key="2">
    <source>
        <dbReference type="Pfam" id="PF13539"/>
    </source>
</evidence>
<dbReference type="InterPro" id="IPR036365">
    <property type="entry name" value="PGBD-like_sf"/>
</dbReference>
<gene>
    <name evidence="3" type="ORF">UFOPK1493_00192</name>
</gene>
<feature type="domain" description="Peptidase M15C" evidence="2">
    <location>
        <begin position="282"/>
        <end position="364"/>
    </location>
</feature>
<dbReference type="Gene3D" id="3.30.1380.10">
    <property type="match status" value="1"/>
</dbReference>
<proteinExistence type="predicted"/>
<dbReference type="InterPro" id="IPR009045">
    <property type="entry name" value="Zn_M74/Hedgehog-like"/>
</dbReference>